<evidence type="ECO:0000256" key="2">
    <source>
        <dbReference type="ARBA" id="ARBA00022801"/>
    </source>
</evidence>
<keyword evidence="2 5" id="KW-0378">Hydrolase</keyword>
<dbReference type="Gene3D" id="1.20.120.670">
    <property type="entry name" value="N-acetyl-b-d-glucoasminidase"/>
    <property type="match status" value="1"/>
</dbReference>
<dbReference type="PANTHER" id="PTHR21040:SF8">
    <property type="entry name" value="BCDNA.GH04120"/>
    <property type="match status" value="1"/>
</dbReference>
<reference evidence="5" key="1">
    <citation type="submission" date="2013-06" db="EMBL/GenBank/DDBJ databases">
        <authorList>
            <person name="Weinstock G."/>
            <person name="Sodergren E."/>
            <person name="Clifton S."/>
            <person name="Fulton L."/>
            <person name="Fulton B."/>
            <person name="Courtney L."/>
            <person name="Fronick C."/>
            <person name="Harrison M."/>
            <person name="Strong C."/>
            <person name="Farmer C."/>
            <person name="Delahaunty K."/>
            <person name="Markovic C."/>
            <person name="Hall O."/>
            <person name="Minx P."/>
            <person name="Tomlinson C."/>
            <person name="Mitreva M."/>
            <person name="Nelson J."/>
            <person name="Hou S."/>
            <person name="Wollam A."/>
            <person name="Pepin K.H."/>
            <person name="Johnson M."/>
            <person name="Bhonagiri V."/>
            <person name="Nash W.E."/>
            <person name="Warren W."/>
            <person name="Chinwalla A."/>
            <person name="Mardis E.R."/>
            <person name="Wilson R.K."/>
        </authorList>
    </citation>
    <scope>NUCLEOTIDE SEQUENCE [LARGE SCALE GENOMIC DNA]</scope>
    <source>
        <strain evidence="5">ATCC 49176</strain>
    </source>
</reference>
<dbReference type="Pfam" id="PF18088">
    <property type="entry name" value="Glyco_H_20C_C"/>
    <property type="match status" value="1"/>
</dbReference>
<accession>W1Q512</accession>
<dbReference type="InterPro" id="IPR041063">
    <property type="entry name" value="Glyco_H_20C_C"/>
</dbReference>
<dbReference type="GO" id="GO:0005975">
    <property type="term" value="P:carbohydrate metabolic process"/>
    <property type="evidence" value="ECO:0007669"/>
    <property type="project" value="InterPro"/>
</dbReference>
<gene>
    <name evidence="5" type="ORF">GCWU000182_001701</name>
</gene>
<dbReference type="GO" id="GO:0004563">
    <property type="term" value="F:beta-N-acetylhexosaminidase activity"/>
    <property type="evidence" value="ECO:0007669"/>
    <property type="project" value="UniProtKB-ARBA"/>
</dbReference>
<dbReference type="AlphaFoldDB" id="W1Q512"/>
<evidence type="ECO:0000259" key="4">
    <source>
        <dbReference type="Pfam" id="PF18088"/>
    </source>
</evidence>
<dbReference type="InterPro" id="IPR015883">
    <property type="entry name" value="Glyco_hydro_20_cat"/>
</dbReference>
<dbReference type="EMBL" id="ACIN03000015">
    <property type="protein sequence ID" value="ESK64969.1"/>
    <property type="molecule type" value="Genomic_DNA"/>
</dbReference>
<evidence type="ECO:0000259" key="3">
    <source>
        <dbReference type="Pfam" id="PF00728"/>
    </source>
</evidence>
<dbReference type="Gene3D" id="3.20.20.80">
    <property type="entry name" value="Glycosidases"/>
    <property type="match status" value="1"/>
</dbReference>
<dbReference type="OrthoDB" id="383771at2"/>
<evidence type="ECO:0000313" key="5">
    <source>
        <dbReference type="EMBL" id="ESK64969.1"/>
    </source>
</evidence>
<dbReference type="RefSeq" id="WP_023392325.1">
    <property type="nucleotide sequence ID" value="NZ_KI535341.1"/>
</dbReference>
<evidence type="ECO:0000313" key="6">
    <source>
        <dbReference type="Proteomes" id="UP000019050"/>
    </source>
</evidence>
<dbReference type="InterPro" id="IPR038901">
    <property type="entry name" value="HEXDC-like"/>
</dbReference>
<dbReference type="InterPro" id="IPR017853">
    <property type="entry name" value="GH"/>
</dbReference>
<dbReference type="PANTHER" id="PTHR21040">
    <property type="entry name" value="BCDNA.GH04120"/>
    <property type="match status" value="1"/>
</dbReference>
<name>W1Q512_ABIDE</name>
<feature type="domain" description="Glycoside hydrolase family 20 catalytic" evidence="3">
    <location>
        <begin position="142"/>
        <end position="302"/>
    </location>
</feature>
<protein>
    <submittedName>
        <fullName evidence="5">Glycosyl hydrolase family 20, catalytic domain protein</fullName>
    </submittedName>
</protein>
<dbReference type="GeneID" id="84817261"/>
<dbReference type="SUPFAM" id="SSF51445">
    <property type="entry name" value="(Trans)glycosidases"/>
    <property type="match status" value="1"/>
</dbReference>
<comment type="similarity">
    <text evidence="1">Belongs to the glycosyl hydrolase 20 family.</text>
</comment>
<keyword evidence="6" id="KW-1185">Reference proteome</keyword>
<dbReference type="eggNOG" id="COG3525">
    <property type="taxonomic scope" value="Bacteria"/>
</dbReference>
<sequence>MTKIWIEDAALRDKVQRLAAELDLSLAPDGRLVDYQAGPAGKLEVSDQGEGVLIVAPDLPHFFHGLALWNMRQQAGQTSSFSQPISFSRNGLMLDNSRNAVAKVDYVKSLLRRLAVLGHSWYMLYMEDVYEIPEQPYFGAFRGRYSQADLRELDAYAQDLGIELVPCVQTLAHLNQFFQWEHINSQYADLADVLHVGREETYTLIDQMLAALSSCFTTKRIHLGMDEAYDLGRGHYLDQVGLRAKTDIMLDHLARMKTLCDRYDLEPIIWDDMFFSWYNQVEEDEKIAIPEGISLMYWDYYQHTTQAYLDKIAQRRSLGAQVSFAGGAWRWTGYTPHHRKTLVASLAGLEAARQTGIREVMATAWGDDSSESPFEVAVFGLVLYSYLDSHADYVEEEFSQWLSFFTGLSLSDWLKQGELDLLPEWDQLAGIDVTPSKYFFYQDLLLPMFMPQIESMDVDYGARMAKLAVDFDAMEGGNPAVNQFYSDYALCLANKWNLPYLIWQAYHAHDRQTLAELVHGRLPQLIADYDRVLQSRRQVWLQEANPFGLEILEYRIGGLMTRTQAVISRLKDYLSGRVDSLPELEEARLNPLPTDQSGFKPAVNYNRALRTMSRSRMTW</sequence>
<proteinExistence type="inferred from homology"/>
<evidence type="ECO:0000256" key="1">
    <source>
        <dbReference type="ARBA" id="ARBA00006285"/>
    </source>
</evidence>
<organism evidence="5 6">
    <name type="scientific">Abiotrophia defectiva ATCC 49176</name>
    <dbReference type="NCBI Taxonomy" id="592010"/>
    <lineage>
        <taxon>Bacteria</taxon>
        <taxon>Bacillati</taxon>
        <taxon>Bacillota</taxon>
        <taxon>Bacilli</taxon>
        <taxon>Lactobacillales</taxon>
        <taxon>Aerococcaceae</taxon>
        <taxon>Abiotrophia</taxon>
    </lineage>
</organism>
<dbReference type="Proteomes" id="UP000019050">
    <property type="component" value="Unassembled WGS sequence"/>
</dbReference>
<comment type="caution">
    <text evidence="5">The sequence shown here is derived from an EMBL/GenBank/DDBJ whole genome shotgun (WGS) entry which is preliminary data.</text>
</comment>
<dbReference type="Pfam" id="PF00728">
    <property type="entry name" value="Glyco_hydro_20"/>
    <property type="match status" value="1"/>
</dbReference>
<dbReference type="CDD" id="cd06565">
    <property type="entry name" value="GH20_GcnA-like"/>
    <property type="match status" value="1"/>
</dbReference>
<dbReference type="STRING" id="592010.GCWU000182_001701"/>
<feature type="domain" description="Glycoside Hydrolase 20C C-terminal" evidence="4">
    <location>
        <begin position="412"/>
        <end position="594"/>
    </location>
</feature>
<dbReference type="HOGENOM" id="CLU_028877_0_0_9"/>